<accession>A0A7Y2PYD4</accession>
<feature type="domain" description="UspA" evidence="2">
    <location>
        <begin position="3"/>
        <end position="125"/>
    </location>
</feature>
<dbReference type="Pfam" id="PF00582">
    <property type="entry name" value="Usp"/>
    <property type="match status" value="2"/>
</dbReference>
<reference evidence="3 4" key="1">
    <citation type="submission" date="2020-05" db="EMBL/GenBank/DDBJ databases">
        <title>MicrobeNet Type strains.</title>
        <authorList>
            <person name="Nicholson A.C."/>
        </authorList>
    </citation>
    <scope>NUCLEOTIDE SEQUENCE [LARGE SCALE GENOMIC DNA]</scope>
    <source>
        <strain evidence="3 4">JCM 14282</strain>
    </source>
</reference>
<gene>
    <name evidence="3" type="ORF">HLA99_04995</name>
</gene>
<dbReference type="InterPro" id="IPR006015">
    <property type="entry name" value="Universal_stress_UspA"/>
</dbReference>
<dbReference type="Proteomes" id="UP000543598">
    <property type="component" value="Unassembled WGS sequence"/>
</dbReference>
<dbReference type="EMBL" id="JABEMB010000004">
    <property type="protein sequence ID" value="NNH03206.1"/>
    <property type="molecule type" value="Genomic_DNA"/>
</dbReference>
<sequence length="275" mass="29063">MVHIVLGYDGSPAAEAGLAWVADRAARGRVTVELVTVTNMLRSDYAQTAATLEEGSRRLKDVAGGIDVETHWRDGSMPNTLIDQAESADLLVIGVTQSHPVRTALKGWIPARTAARAKVPTVLVPEGWTPHEHAVMVGVDDDPSSDAAILYAAHEATDLGVPLRLVHAWQMPVPTVDGAVALLASPLEIKNAHRKLLEEAGQRVLEAYPELGVEAVLVGDNPASALLARAERTSLLVLGTHHRGLWAGAALGSVAQDILFQVPCPVCVVPNPGAD</sequence>
<protein>
    <submittedName>
        <fullName evidence="3">Universal stress protein</fullName>
    </submittedName>
</protein>
<comment type="similarity">
    <text evidence="1">Belongs to the universal stress protein A family.</text>
</comment>
<organism evidence="3 4">
    <name type="scientific">Microbacterium ulmi</name>
    <dbReference type="NCBI Taxonomy" id="179095"/>
    <lineage>
        <taxon>Bacteria</taxon>
        <taxon>Bacillati</taxon>
        <taxon>Actinomycetota</taxon>
        <taxon>Actinomycetes</taxon>
        <taxon>Micrococcales</taxon>
        <taxon>Microbacteriaceae</taxon>
        <taxon>Microbacterium</taxon>
    </lineage>
</organism>
<dbReference type="InterPro" id="IPR006016">
    <property type="entry name" value="UspA"/>
</dbReference>
<dbReference type="AlphaFoldDB" id="A0A7Y2PYD4"/>
<dbReference type="PRINTS" id="PR01438">
    <property type="entry name" value="UNVRSLSTRESS"/>
</dbReference>
<evidence type="ECO:0000259" key="2">
    <source>
        <dbReference type="Pfam" id="PF00582"/>
    </source>
</evidence>
<keyword evidence="4" id="KW-1185">Reference proteome</keyword>
<evidence type="ECO:0000256" key="1">
    <source>
        <dbReference type="ARBA" id="ARBA00008791"/>
    </source>
</evidence>
<proteinExistence type="inferred from homology"/>
<dbReference type="PANTHER" id="PTHR46268">
    <property type="entry name" value="STRESS RESPONSE PROTEIN NHAX"/>
    <property type="match status" value="1"/>
</dbReference>
<dbReference type="Gene3D" id="3.40.50.12370">
    <property type="match status" value="1"/>
</dbReference>
<evidence type="ECO:0000313" key="3">
    <source>
        <dbReference type="EMBL" id="NNH03206.1"/>
    </source>
</evidence>
<comment type="caution">
    <text evidence="3">The sequence shown here is derived from an EMBL/GenBank/DDBJ whole genome shotgun (WGS) entry which is preliminary data.</text>
</comment>
<dbReference type="CDD" id="cd00293">
    <property type="entry name" value="USP-like"/>
    <property type="match status" value="1"/>
</dbReference>
<feature type="domain" description="UspA" evidence="2">
    <location>
        <begin position="135"/>
        <end position="270"/>
    </location>
</feature>
<dbReference type="SUPFAM" id="SSF52402">
    <property type="entry name" value="Adenine nucleotide alpha hydrolases-like"/>
    <property type="match status" value="2"/>
</dbReference>
<evidence type="ECO:0000313" key="4">
    <source>
        <dbReference type="Proteomes" id="UP000543598"/>
    </source>
</evidence>
<dbReference type="RefSeq" id="WP_167037887.1">
    <property type="nucleotide sequence ID" value="NZ_BAAANA010000001.1"/>
</dbReference>
<name>A0A7Y2PYD4_9MICO</name>
<dbReference type="PANTHER" id="PTHR46268:SF6">
    <property type="entry name" value="UNIVERSAL STRESS PROTEIN UP12"/>
    <property type="match status" value="1"/>
</dbReference>